<dbReference type="Proteomes" id="UP001059617">
    <property type="component" value="Chromosome"/>
</dbReference>
<proteinExistence type="predicted"/>
<gene>
    <name evidence="1" type="ORF">Dfulv_41840</name>
</gene>
<reference evidence="1" key="2">
    <citation type="submission" date="2022-09" db="EMBL/GenBank/DDBJ databases">
        <title>Biosynthetic gene clusters of Dactylosporangioum fulvum.</title>
        <authorList>
            <person name="Caradec T."/>
        </authorList>
    </citation>
    <scope>NUCLEOTIDE SEQUENCE</scope>
    <source>
        <strain evidence="1">NRRL B-16292</strain>
    </source>
</reference>
<accession>A0ABY5W0L6</accession>
<organism evidence="1 2">
    <name type="scientific">Dactylosporangium fulvum</name>
    <dbReference type="NCBI Taxonomy" id="53359"/>
    <lineage>
        <taxon>Bacteria</taxon>
        <taxon>Bacillati</taxon>
        <taxon>Actinomycetota</taxon>
        <taxon>Actinomycetes</taxon>
        <taxon>Micromonosporales</taxon>
        <taxon>Micromonosporaceae</taxon>
        <taxon>Dactylosporangium</taxon>
    </lineage>
</organism>
<dbReference type="EMBL" id="CP073720">
    <property type="protein sequence ID" value="UWP81596.1"/>
    <property type="molecule type" value="Genomic_DNA"/>
</dbReference>
<protein>
    <submittedName>
        <fullName evidence="1">Uncharacterized protein</fullName>
    </submittedName>
</protein>
<name>A0ABY5W0L6_9ACTN</name>
<evidence type="ECO:0000313" key="2">
    <source>
        <dbReference type="Proteomes" id="UP001059617"/>
    </source>
</evidence>
<reference evidence="1" key="1">
    <citation type="submission" date="2021-04" db="EMBL/GenBank/DDBJ databases">
        <authorList>
            <person name="Hartkoorn R.C."/>
            <person name="Beaudoing E."/>
            <person name="Hot D."/>
        </authorList>
    </citation>
    <scope>NUCLEOTIDE SEQUENCE</scope>
    <source>
        <strain evidence="1">NRRL B-16292</strain>
    </source>
</reference>
<evidence type="ECO:0000313" key="1">
    <source>
        <dbReference type="EMBL" id="UWP81596.1"/>
    </source>
</evidence>
<dbReference type="RefSeq" id="WP_259859363.1">
    <property type="nucleotide sequence ID" value="NZ_BAAAST010000034.1"/>
</dbReference>
<keyword evidence="2" id="KW-1185">Reference proteome</keyword>
<sequence length="44" mass="4451">MGGFLVVALAILEAHASSDWVAQPAAVALVMTVGRSSVGGQRAR</sequence>